<dbReference type="AlphaFoldDB" id="A0A2T5XYJ6"/>
<feature type="transmembrane region" description="Helical" evidence="1">
    <location>
        <begin position="45"/>
        <end position="67"/>
    </location>
</feature>
<name>A0A2T5XYJ6_9FLAO</name>
<reference evidence="2 3" key="1">
    <citation type="submission" date="2018-04" db="EMBL/GenBank/DDBJ databases">
        <title>Genomic Encyclopedia of Archaeal and Bacterial Type Strains, Phase II (KMG-II): from individual species to whole genera.</title>
        <authorList>
            <person name="Goeker M."/>
        </authorList>
    </citation>
    <scope>NUCLEOTIDE SEQUENCE [LARGE SCALE GENOMIC DNA]</scope>
    <source>
        <strain evidence="2 3">DSM 22902</strain>
    </source>
</reference>
<comment type="caution">
    <text evidence="2">The sequence shown here is derived from an EMBL/GenBank/DDBJ whole genome shotgun (WGS) entry which is preliminary data.</text>
</comment>
<gene>
    <name evidence="2" type="ORF">C8P65_101269</name>
</gene>
<dbReference type="EMBL" id="QBKG01000001">
    <property type="protein sequence ID" value="PTX08603.1"/>
    <property type="molecule type" value="Genomic_DNA"/>
</dbReference>
<feature type="transmembrane region" description="Helical" evidence="1">
    <location>
        <begin position="21"/>
        <end position="39"/>
    </location>
</feature>
<keyword evidence="1" id="KW-0812">Transmembrane</keyword>
<protein>
    <submittedName>
        <fullName evidence="2">Putative F0F1-ATPase subunit (Ca2+/Mg2+ transporter)</fullName>
    </submittedName>
</protein>
<evidence type="ECO:0000313" key="3">
    <source>
        <dbReference type="Proteomes" id="UP000243985"/>
    </source>
</evidence>
<organism evidence="2 3">
    <name type="scientific">Capnocytophaga leadbetteri</name>
    <dbReference type="NCBI Taxonomy" id="327575"/>
    <lineage>
        <taxon>Bacteria</taxon>
        <taxon>Pseudomonadati</taxon>
        <taxon>Bacteroidota</taxon>
        <taxon>Flavobacteriia</taxon>
        <taxon>Flavobacteriales</taxon>
        <taxon>Flavobacteriaceae</taxon>
        <taxon>Capnocytophaga</taxon>
    </lineage>
</organism>
<keyword evidence="1" id="KW-1133">Transmembrane helix</keyword>
<keyword evidence="1" id="KW-0472">Membrane</keyword>
<evidence type="ECO:0000256" key="1">
    <source>
        <dbReference type="SAM" id="Phobius"/>
    </source>
</evidence>
<evidence type="ECO:0000313" key="2">
    <source>
        <dbReference type="EMBL" id="PTX08603.1"/>
    </source>
</evidence>
<sequence length="77" mass="8708">MKNSRMPTKNHLNKWIYFSQAGLQMAITIAVCSFFGVWLDTKLPNDYSLCTVVCSLIGVIGAMYSIIRKAQRMTDES</sequence>
<dbReference type="Proteomes" id="UP000243985">
    <property type="component" value="Unassembled WGS sequence"/>
</dbReference>
<proteinExistence type="predicted"/>
<dbReference type="InterPro" id="IPR032820">
    <property type="entry name" value="ATPase_put"/>
</dbReference>
<dbReference type="Pfam" id="PF09527">
    <property type="entry name" value="ATPase_gene1"/>
    <property type="match status" value="1"/>
</dbReference>
<accession>A0A2T5XYJ6</accession>